<protein>
    <submittedName>
        <fullName evidence="2">DNA-binding protein</fullName>
    </submittedName>
</protein>
<dbReference type="Pfam" id="PF12728">
    <property type="entry name" value="HTH_17"/>
    <property type="match status" value="1"/>
</dbReference>
<gene>
    <name evidence="2" type="ORF">E2A64_05595</name>
</gene>
<dbReference type="InterPro" id="IPR010093">
    <property type="entry name" value="SinI_DNA-bd"/>
</dbReference>
<dbReference type="AlphaFoldDB" id="A0A4V3A7G0"/>
<dbReference type="InterPro" id="IPR041657">
    <property type="entry name" value="HTH_17"/>
</dbReference>
<accession>A0A4V3A7G0</accession>
<evidence type="ECO:0000259" key="1">
    <source>
        <dbReference type="Pfam" id="PF12728"/>
    </source>
</evidence>
<proteinExistence type="predicted"/>
<reference evidence="2 3" key="1">
    <citation type="journal article" date="2013" name="Int. J. Syst. Evol. Microbiol.">
        <title>Hoeflea suaedae sp. nov., an endophytic bacterium isolated from the root of the halophyte Suaeda maritima.</title>
        <authorList>
            <person name="Chung E.J."/>
            <person name="Park J.A."/>
            <person name="Pramanik P."/>
            <person name="Bibi F."/>
            <person name="Jeon C.O."/>
            <person name="Chung Y.R."/>
        </authorList>
    </citation>
    <scope>NUCLEOTIDE SEQUENCE [LARGE SCALE GENOMIC DNA]</scope>
    <source>
        <strain evidence="2 3">YC6898</strain>
    </source>
</reference>
<dbReference type="EMBL" id="SMSI01000001">
    <property type="protein sequence ID" value="TDH38575.1"/>
    <property type="molecule type" value="Genomic_DNA"/>
</dbReference>
<sequence length="62" mass="7411">MLDERGRPLVWTPEMIAERWGCHAKTVRNMLNDGELKGFRVGQKLWRVRVEHLDEYEMGIQQ</sequence>
<comment type="caution">
    <text evidence="2">The sequence shown here is derived from an EMBL/GenBank/DDBJ whole genome shotgun (WGS) entry which is preliminary data.</text>
</comment>
<organism evidence="2 3">
    <name type="scientific">Pseudohoeflea suaedae</name>
    <dbReference type="NCBI Taxonomy" id="877384"/>
    <lineage>
        <taxon>Bacteria</taxon>
        <taxon>Pseudomonadati</taxon>
        <taxon>Pseudomonadota</taxon>
        <taxon>Alphaproteobacteria</taxon>
        <taxon>Hyphomicrobiales</taxon>
        <taxon>Rhizobiaceae</taxon>
        <taxon>Pseudohoeflea</taxon>
    </lineage>
</organism>
<dbReference type="OrthoDB" id="7872598at2"/>
<dbReference type="Proteomes" id="UP000295131">
    <property type="component" value="Unassembled WGS sequence"/>
</dbReference>
<keyword evidence="3" id="KW-1185">Reference proteome</keyword>
<dbReference type="RefSeq" id="WP_133283409.1">
    <property type="nucleotide sequence ID" value="NZ_SMSI01000001.1"/>
</dbReference>
<evidence type="ECO:0000313" key="3">
    <source>
        <dbReference type="Proteomes" id="UP000295131"/>
    </source>
</evidence>
<dbReference type="NCBIfam" id="TIGR01764">
    <property type="entry name" value="excise"/>
    <property type="match status" value="1"/>
</dbReference>
<dbReference type="GO" id="GO:0003677">
    <property type="term" value="F:DNA binding"/>
    <property type="evidence" value="ECO:0007669"/>
    <property type="project" value="UniProtKB-KW"/>
</dbReference>
<keyword evidence="2" id="KW-0238">DNA-binding</keyword>
<evidence type="ECO:0000313" key="2">
    <source>
        <dbReference type="EMBL" id="TDH38575.1"/>
    </source>
</evidence>
<feature type="domain" description="Helix-turn-helix" evidence="1">
    <location>
        <begin position="13"/>
        <end position="56"/>
    </location>
</feature>
<name>A0A4V3A7G0_9HYPH</name>